<dbReference type="PANTHER" id="PTHR14002:SF50">
    <property type="entry name" value="ALPHA-TECTORIN-LIKE-RELATED"/>
    <property type="match status" value="1"/>
</dbReference>
<feature type="domain" description="ZP" evidence="4">
    <location>
        <begin position="718"/>
        <end position="973"/>
    </location>
</feature>
<keyword evidence="6" id="KW-1185">Reference proteome</keyword>
<organism evidence="5 6">
    <name type="scientific">Pogonophryne albipinna</name>
    <dbReference type="NCBI Taxonomy" id="1090488"/>
    <lineage>
        <taxon>Eukaryota</taxon>
        <taxon>Metazoa</taxon>
        <taxon>Chordata</taxon>
        <taxon>Craniata</taxon>
        <taxon>Vertebrata</taxon>
        <taxon>Euteleostomi</taxon>
        <taxon>Actinopterygii</taxon>
        <taxon>Neopterygii</taxon>
        <taxon>Teleostei</taxon>
        <taxon>Neoteleostei</taxon>
        <taxon>Acanthomorphata</taxon>
        <taxon>Eupercaria</taxon>
        <taxon>Perciformes</taxon>
        <taxon>Notothenioidei</taxon>
        <taxon>Pogonophryne</taxon>
    </lineage>
</organism>
<feature type="compositionally biased region" description="Basic and acidic residues" evidence="3">
    <location>
        <begin position="9"/>
        <end position="26"/>
    </location>
</feature>
<gene>
    <name evidence="5" type="ORF">JOQ06_024413</name>
</gene>
<feature type="region of interest" description="Disordered" evidence="3">
    <location>
        <begin position="1"/>
        <end position="56"/>
    </location>
</feature>
<protein>
    <recommendedName>
        <fullName evidence="4">ZP domain-containing protein</fullName>
    </recommendedName>
</protein>
<evidence type="ECO:0000256" key="3">
    <source>
        <dbReference type="SAM" id="MobiDB-lite"/>
    </source>
</evidence>
<evidence type="ECO:0000313" key="5">
    <source>
        <dbReference type="EMBL" id="KAJ4920274.1"/>
    </source>
</evidence>
<evidence type="ECO:0000259" key="4">
    <source>
        <dbReference type="PROSITE" id="PS51034"/>
    </source>
</evidence>
<dbReference type="Pfam" id="PF00100">
    <property type="entry name" value="Zona_pellucida"/>
    <property type="match status" value="1"/>
</dbReference>
<dbReference type="PROSITE" id="PS51034">
    <property type="entry name" value="ZP_2"/>
    <property type="match status" value="1"/>
</dbReference>
<reference evidence="5" key="1">
    <citation type="submission" date="2022-11" db="EMBL/GenBank/DDBJ databases">
        <title>Chromosome-level genome of Pogonophryne albipinna.</title>
        <authorList>
            <person name="Jo E."/>
        </authorList>
    </citation>
    <scope>NUCLEOTIDE SEQUENCE</scope>
    <source>
        <strain evidence="5">SGF0006</strain>
        <tissue evidence="5">Muscle</tissue>
    </source>
</reference>
<dbReference type="AlphaFoldDB" id="A0AAD6A8A9"/>
<keyword evidence="2" id="KW-1015">Disulfide bond</keyword>
<dbReference type="SMART" id="SM00832">
    <property type="entry name" value="C8"/>
    <property type="match status" value="1"/>
</dbReference>
<dbReference type="PANTHER" id="PTHR14002">
    <property type="entry name" value="ENDOGLIN/TGF-BETA RECEPTOR TYPE III"/>
    <property type="match status" value="1"/>
</dbReference>
<evidence type="ECO:0000313" key="6">
    <source>
        <dbReference type="Proteomes" id="UP001219934"/>
    </source>
</evidence>
<dbReference type="Proteomes" id="UP001219934">
    <property type="component" value="Unassembled WGS sequence"/>
</dbReference>
<name>A0AAD6A8A9_9TELE</name>
<proteinExistence type="predicted"/>
<dbReference type="InterPro" id="IPR014853">
    <property type="entry name" value="VWF/SSPO/ZAN-like_Cys-rich_dom"/>
</dbReference>
<sequence>GLEYNSIKTDGERHSATSELHLKDQDFQDQNLKRSISCPRTPRPPDGTSPLRNTENPEERVMKLLLLLAVAAIQMELSATQFVTLNAPGGDIDISTVPITFYGKTYTWLHVKLGNKIEVCLKNDPSEDNIDCVVTNDGGLEYNSIKTDGERHSATSELHLKDQDFQDQNLKRSISCPRTPRPPDGTSPLRNTENPEERVMKLLLLLAVAAIQMELSATQFVTLNAPGGDIDISTVPITFYGKTYTWLHVKLGNKIEVCLKNDPSEDNIDCVVTNDGVASDKLTYTVTPSKFRAHPYLVNIKTLGQGDISLKFLIGATGELQLTFYDFGLQAACYTRHVAGLPFSDSLEMSTKVGGTEMDTWKPPADDFTLRDLSGCRVSGGAVMPGSEMPSAEPCSVELCSLSAVLAYVTVCGSEEVCQADNTCAIPPMVCTVTGSTVIGFRGAVHSVQDRCAYSLMEPEGSASFNLIAAFRERRRTDVPLLDHLILSMPGVTMYLERGGRVRVGGEALVLSSTAQLMHGVELSKDHTGVTAKFPSSNMTLFFDGNSAHVAGHPEAVEGLCGSPSNSSWTTNTTAEKSSFSLPGCEIQSQDSVDSTINCNRSTDHCNLMRQPPFSACHEYTDPEPYISACTHTLCRYPSVDGVDCHFLEAYAKAYSLQANVTLEDWRSTSGCAPPPLCQQPCSDHEFCGEEFGSTRCFCRALFASKYKATKSLGDPTVCRQDSASVVLAGCLLDDKGIDFSTLHLKDPSCKGHMDPQSHLVTFSFNSSAPCGTEVMRNNSQIVYENYIMSLNSSSGGVITRSDQFQIDFSCKYTQPEVRSVSFRIKDRSVVQQLVSGEWNYTLTMSSFSDADLLQLVGPNTEILLNQKVWLQLEAVGLDTDKVAMVTDSCWATNQASPDSNLRYDLIIKGCPNPADDTVQMQGNGQGTSSVFSFNMFEFSGASSEIYLHCKLELCPTQGQDCTPSCGGAARRRRRSAIYADGNAALITMGWRN</sequence>
<feature type="region of interest" description="Disordered" evidence="3">
    <location>
        <begin position="171"/>
        <end position="193"/>
    </location>
</feature>
<feature type="non-terminal residue" evidence="5">
    <location>
        <position position="993"/>
    </location>
</feature>
<dbReference type="Pfam" id="PF08742">
    <property type="entry name" value="C8"/>
    <property type="match status" value="1"/>
</dbReference>
<accession>A0AAD6A8A9</accession>
<evidence type="ECO:0000256" key="2">
    <source>
        <dbReference type="ARBA" id="ARBA00023157"/>
    </source>
</evidence>
<dbReference type="SMART" id="SM00241">
    <property type="entry name" value="ZP"/>
    <property type="match status" value="1"/>
</dbReference>
<dbReference type="InterPro" id="IPR055355">
    <property type="entry name" value="ZP-C"/>
</dbReference>
<dbReference type="Gene3D" id="2.60.40.3210">
    <property type="entry name" value="Zona pellucida, ZP-N domain"/>
    <property type="match status" value="1"/>
</dbReference>
<comment type="caution">
    <text evidence="5">The sequence shown here is derived from an EMBL/GenBank/DDBJ whole genome shotgun (WGS) entry which is preliminary data.</text>
</comment>
<dbReference type="Pfam" id="PF23344">
    <property type="entry name" value="ZP-N"/>
    <property type="match status" value="1"/>
</dbReference>
<dbReference type="InterPro" id="IPR042235">
    <property type="entry name" value="ZP-C_dom"/>
</dbReference>
<dbReference type="Gene3D" id="2.60.40.4100">
    <property type="entry name" value="Zona pellucida, ZP-C domain"/>
    <property type="match status" value="1"/>
</dbReference>
<keyword evidence="1" id="KW-0732">Signal</keyword>
<dbReference type="EMBL" id="JAPTMU010000209">
    <property type="protein sequence ID" value="KAJ4920274.1"/>
    <property type="molecule type" value="Genomic_DNA"/>
</dbReference>
<dbReference type="InterPro" id="IPR055356">
    <property type="entry name" value="ZP-N"/>
</dbReference>
<evidence type="ECO:0000256" key="1">
    <source>
        <dbReference type="ARBA" id="ARBA00022729"/>
    </source>
</evidence>
<dbReference type="InterPro" id="IPR001507">
    <property type="entry name" value="ZP_dom"/>
</dbReference>